<protein>
    <recommendedName>
        <fullName evidence="3">Lipoprotein</fullName>
    </recommendedName>
</protein>
<comment type="caution">
    <text evidence="1">The sequence shown here is derived from an EMBL/GenBank/DDBJ whole genome shotgun (WGS) entry which is preliminary data.</text>
</comment>
<organism evidence="1 2">
    <name type="scientific">Arcicella lustrica</name>
    <dbReference type="NCBI Taxonomy" id="2984196"/>
    <lineage>
        <taxon>Bacteria</taxon>
        <taxon>Pseudomonadati</taxon>
        <taxon>Bacteroidota</taxon>
        <taxon>Cytophagia</taxon>
        <taxon>Cytophagales</taxon>
        <taxon>Flectobacillaceae</taxon>
        <taxon>Arcicella</taxon>
    </lineage>
</organism>
<evidence type="ECO:0008006" key="3">
    <source>
        <dbReference type="Google" id="ProtNLM"/>
    </source>
</evidence>
<dbReference type="Proteomes" id="UP001302222">
    <property type="component" value="Unassembled WGS sequence"/>
</dbReference>
<sequence>MKKILFIICVITLASCQKNVYLTGSLMHQLQENELDLTRIQFYNDNPLYLEREVPSSDANIKSGKVVFKNGRYINRIALEKNTPGIVQTENNGHLMIAFEKSNEESSLRFGPVAGEKGEYFYQLVDNNGSPMFSRIDYEGSKYLVIYKKPRVRIMLSRSVFTNMKVKVRRMKGNKIKSQYK</sequence>
<reference evidence="1 2" key="1">
    <citation type="submission" date="2023-12" db="EMBL/GenBank/DDBJ databases">
        <title>Novel species of the genus Arcicella isolated from rivers.</title>
        <authorList>
            <person name="Lu H."/>
        </authorList>
    </citation>
    <scope>NUCLEOTIDE SEQUENCE [LARGE SCALE GENOMIC DNA]</scope>
    <source>
        <strain evidence="1 2">DC25W</strain>
    </source>
</reference>
<gene>
    <name evidence="1" type="ORF">VB798_04075</name>
</gene>
<dbReference type="EMBL" id="JAYGIM010000003">
    <property type="protein sequence ID" value="MEA5425735.1"/>
    <property type="molecule type" value="Genomic_DNA"/>
</dbReference>
<dbReference type="RefSeq" id="WP_323256247.1">
    <property type="nucleotide sequence ID" value="NZ_JAYGIM010000003.1"/>
</dbReference>
<name>A0ABU5SEL6_9BACT</name>
<evidence type="ECO:0000313" key="1">
    <source>
        <dbReference type="EMBL" id="MEA5425735.1"/>
    </source>
</evidence>
<accession>A0ABU5SEL6</accession>
<dbReference type="PROSITE" id="PS51257">
    <property type="entry name" value="PROKAR_LIPOPROTEIN"/>
    <property type="match status" value="1"/>
</dbReference>
<keyword evidence="2" id="KW-1185">Reference proteome</keyword>
<evidence type="ECO:0000313" key="2">
    <source>
        <dbReference type="Proteomes" id="UP001302222"/>
    </source>
</evidence>
<proteinExistence type="predicted"/>